<evidence type="ECO:0000259" key="3">
    <source>
        <dbReference type="PROSITE" id="PS51186"/>
    </source>
</evidence>
<keyword evidence="2 4" id="KW-0012">Acyltransferase</keyword>
<organism evidence="4 5">
    <name type="scientific">Thermoflavimicrobium dichotomicum</name>
    <dbReference type="NCBI Taxonomy" id="46223"/>
    <lineage>
        <taxon>Bacteria</taxon>
        <taxon>Bacillati</taxon>
        <taxon>Bacillota</taxon>
        <taxon>Bacilli</taxon>
        <taxon>Bacillales</taxon>
        <taxon>Thermoactinomycetaceae</taxon>
        <taxon>Thermoflavimicrobium</taxon>
    </lineage>
</organism>
<proteinExistence type="predicted"/>
<keyword evidence="1 4" id="KW-0808">Transferase</keyword>
<gene>
    <name evidence="4" type="ORF">SAMN05421852_1299</name>
</gene>
<dbReference type="PANTHER" id="PTHR43072:SF23">
    <property type="entry name" value="UPF0039 PROTEIN C11D3.02C"/>
    <property type="match status" value="1"/>
</dbReference>
<evidence type="ECO:0000256" key="2">
    <source>
        <dbReference type="ARBA" id="ARBA00023315"/>
    </source>
</evidence>
<keyword evidence="5" id="KW-1185">Reference proteome</keyword>
<dbReference type="Proteomes" id="UP000199545">
    <property type="component" value="Unassembled WGS sequence"/>
</dbReference>
<protein>
    <submittedName>
        <fullName evidence="4">L-amino acid N-acyltransferase YncA</fullName>
    </submittedName>
</protein>
<dbReference type="PROSITE" id="PS51186">
    <property type="entry name" value="GNAT"/>
    <property type="match status" value="1"/>
</dbReference>
<dbReference type="AlphaFoldDB" id="A0A1I3UZ18"/>
<dbReference type="InterPro" id="IPR000182">
    <property type="entry name" value="GNAT_dom"/>
</dbReference>
<dbReference type="InterPro" id="IPR016181">
    <property type="entry name" value="Acyl_CoA_acyltransferase"/>
</dbReference>
<dbReference type="EMBL" id="FORR01000029">
    <property type="protein sequence ID" value="SFJ87316.1"/>
    <property type="molecule type" value="Genomic_DNA"/>
</dbReference>
<dbReference type="RefSeq" id="WP_093231641.1">
    <property type="nucleotide sequence ID" value="NZ_FORR01000029.1"/>
</dbReference>
<dbReference type="CDD" id="cd04301">
    <property type="entry name" value="NAT_SF"/>
    <property type="match status" value="1"/>
</dbReference>
<reference evidence="4 5" key="1">
    <citation type="submission" date="2016-10" db="EMBL/GenBank/DDBJ databases">
        <authorList>
            <person name="de Groot N.N."/>
        </authorList>
    </citation>
    <scope>NUCLEOTIDE SEQUENCE [LARGE SCALE GENOMIC DNA]</scope>
    <source>
        <strain evidence="4 5">DSM 44778</strain>
    </source>
</reference>
<dbReference type="SUPFAM" id="SSF55729">
    <property type="entry name" value="Acyl-CoA N-acyltransferases (Nat)"/>
    <property type="match status" value="1"/>
</dbReference>
<dbReference type="Gene3D" id="3.40.630.30">
    <property type="match status" value="1"/>
</dbReference>
<dbReference type="OrthoDB" id="9797826at2"/>
<dbReference type="PANTHER" id="PTHR43072">
    <property type="entry name" value="N-ACETYLTRANSFERASE"/>
    <property type="match status" value="1"/>
</dbReference>
<evidence type="ECO:0000256" key="1">
    <source>
        <dbReference type="ARBA" id="ARBA00022679"/>
    </source>
</evidence>
<evidence type="ECO:0000313" key="4">
    <source>
        <dbReference type="EMBL" id="SFJ87316.1"/>
    </source>
</evidence>
<dbReference type="GO" id="GO:0016747">
    <property type="term" value="F:acyltransferase activity, transferring groups other than amino-acyl groups"/>
    <property type="evidence" value="ECO:0007669"/>
    <property type="project" value="InterPro"/>
</dbReference>
<name>A0A1I3UZ18_9BACL</name>
<dbReference type="STRING" id="46223.SAMN05421852_1299"/>
<evidence type="ECO:0000313" key="5">
    <source>
        <dbReference type="Proteomes" id="UP000199545"/>
    </source>
</evidence>
<feature type="domain" description="N-acetyltransferase" evidence="3">
    <location>
        <begin position="6"/>
        <end position="156"/>
    </location>
</feature>
<accession>A0A1I3UZ18</accession>
<sequence length="156" mass="18138">MQTKHFIITPYQDKHKESILALSNRYIEFELSSWRDRKIMENFHKEAAIKATESSTTQIFVAEDNQGKFLGYIQLGEFIDSFTNVKQGFIDSIAITKEAEGKGIGKGLMDFAEEWAREQGYGTVVLFVFANNEKARKLYERMNYKQETIKYVKILD</sequence>
<dbReference type="Pfam" id="PF00583">
    <property type="entry name" value="Acetyltransf_1"/>
    <property type="match status" value="1"/>
</dbReference>